<feature type="domain" description="Transposable element P transposase-like RNase H C-terminal" evidence="3">
    <location>
        <begin position="413"/>
        <end position="439"/>
    </location>
</feature>
<evidence type="ECO:0000259" key="2">
    <source>
        <dbReference type="Pfam" id="PF21788"/>
    </source>
</evidence>
<keyword evidence="5" id="KW-1185">Reference proteome</keyword>
<evidence type="ECO:0008006" key="6">
    <source>
        <dbReference type="Google" id="ProtNLM"/>
    </source>
</evidence>
<dbReference type="Pfam" id="PF21788">
    <property type="entry name" value="TNP-like_GBD"/>
    <property type="match status" value="1"/>
</dbReference>
<dbReference type="Proteomes" id="UP001160148">
    <property type="component" value="Unassembled WGS sequence"/>
</dbReference>
<dbReference type="Pfam" id="PF21787">
    <property type="entry name" value="TNP-like_RNaseH_N"/>
    <property type="match status" value="1"/>
</dbReference>
<dbReference type="PANTHER" id="PTHR47577">
    <property type="entry name" value="THAP DOMAIN-CONTAINING PROTEIN 6"/>
    <property type="match status" value="1"/>
</dbReference>
<dbReference type="PANTHER" id="PTHR47577:SF2">
    <property type="entry name" value="THAP DOMAIN CONTAINING 9"/>
    <property type="match status" value="1"/>
</dbReference>
<dbReference type="AlphaFoldDB" id="A0AAV0XIV9"/>
<dbReference type="InterPro" id="IPR048366">
    <property type="entry name" value="TNP-like_GBD"/>
</dbReference>
<name>A0AAV0XIV9_9HEMI</name>
<organism evidence="4 5">
    <name type="scientific">Macrosiphum euphorbiae</name>
    <name type="common">potato aphid</name>
    <dbReference type="NCBI Taxonomy" id="13131"/>
    <lineage>
        <taxon>Eukaryota</taxon>
        <taxon>Metazoa</taxon>
        <taxon>Ecdysozoa</taxon>
        <taxon>Arthropoda</taxon>
        <taxon>Hexapoda</taxon>
        <taxon>Insecta</taxon>
        <taxon>Pterygota</taxon>
        <taxon>Neoptera</taxon>
        <taxon>Paraneoptera</taxon>
        <taxon>Hemiptera</taxon>
        <taxon>Sternorrhyncha</taxon>
        <taxon>Aphidomorpha</taxon>
        <taxon>Aphidoidea</taxon>
        <taxon>Aphididae</taxon>
        <taxon>Macrosiphini</taxon>
        <taxon>Macrosiphum</taxon>
    </lineage>
</organism>
<gene>
    <name evidence="4" type="ORF">MEUPH1_LOCUS22371</name>
</gene>
<dbReference type="InterPro" id="IPR048365">
    <property type="entry name" value="TNP-like_RNaseH_N"/>
</dbReference>
<dbReference type="EMBL" id="CARXXK010000005">
    <property type="protein sequence ID" value="CAI6367963.1"/>
    <property type="molecule type" value="Genomic_DNA"/>
</dbReference>
<sequence length="541" mass="61891">MQLLHNKKKPWTQAEKNVATSIYFKSPSTYRFMRRNKIVLPGVTSIQRWLKSLMYLPGFVTEYNSQLTLMSKVMTEQEKKCVVLIDEMSIKTCLEYNKSLDFIEGYEDLGHLGRSEKSAKLVLVVMIRGLYNKWKLPFAYFISSIGVTGDQMANIARTSIVKLCEIGFSPSIITCDQGTSNRKMFSLLGGTPENPYTVINSKKIVLMYDIPHLMKSVRNNLLTGNIILTTNEGDKKICFNDFRETYKIDSCSKTTRAMCKIDQRHLYPNPWQKMSCKLALQVFSNTVSAAMKTAIETGELVSSTAQDTANFFLQLNNLFDVLNSKHLYDKNPYRKPLSEKNLKGFSIIYEALEMFKNIKKQSFKNKSNAKDNIPPCFTVFVWSLNAVLELYEHEKSTNPSPINFFLLINRLCKDALENLFSIFRQRCGYNRNPTSKSFRCDFASICSFSLLNCASEKSNCEDDEDNFLTPEILTDLLIDDTPQDKDMDVPKTTFIASSSDSEDTYDCTENKSLPMSSVSLEKCKINTFNPKFKYHNLIGKL</sequence>
<evidence type="ECO:0000259" key="1">
    <source>
        <dbReference type="Pfam" id="PF21787"/>
    </source>
</evidence>
<comment type="caution">
    <text evidence="4">The sequence shown here is derived from an EMBL/GenBank/DDBJ whole genome shotgun (WGS) entry which is preliminary data.</text>
</comment>
<feature type="domain" description="Transposable element P transposase-like RNase H" evidence="1">
    <location>
        <begin position="57"/>
        <end position="189"/>
    </location>
</feature>
<accession>A0AAV0XIV9</accession>
<reference evidence="4 5" key="1">
    <citation type="submission" date="2023-01" db="EMBL/GenBank/DDBJ databases">
        <authorList>
            <person name="Whitehead M."/>
        </authorList>
    </citation>
    <scope>NUCLEOTIDE SEQUENCE [LARGE SCALE GENOMIC DNA]</scope>
</reference>
<proteinExistence type="predicted"/>
<evidence type="ECO:0000259" key="3">
    <source>
        <dbReference type="Pfam" id="PF21789"/>
    </source>
</evidence>
<dbReference type="Pfam" id="PF21789">
    <property type="entry name" value="TNP-like_RNaseH_C"/>
    <property type="match status" value="1"/>
</dbReference>
<evidence type="ECO:0000313" key="5">
    <source>
        <dbReference type="Proteomes" id="UP001160148"/>
    </source>
</evidence>
<evidence type="ECO:0000313" key="4">
    <source>
        <dbReference type="EMBL" id="CAI6367963.1"/>
    </source>
</evidence>
<protein>
    <recommendedName>
        <fullName evidence="6">Transposase</fullName>
    </recommendedName>
</protein>
<dbReference type="InterPro" id="IPR048367">
    <property type="entry name" value="TNP-like_RNaseH_C"/>
</dbReference>
<feature type="domain" description="Transposable element P transposase-like GTP-binding insertion" evidence="2">
    <location>
        <begin position="212"/>
        <end position="334"/>
    </location>
</feature>